<dbReference type="CDD" id="cd02440">
    <property type="entry name" value="AdoMet_MTases"/>
    <property type="match status" value="1"/>
</dbReference>
<accession>A0A1W1YTP4</accession>
<name>A0A1W1YTP4_9LACT</name>
<dbReference type="SUPFAM" id="SSF53335">
    <property type="entry name" value="S-adenosyl-L-methionine-dependent methyltransferases"/>
    <property type="match status" value="1"/>
</dbReference>
<proteinExistence type="predicted"/>
<dbReference type="GO" id="GO:0008168">
    <property type="term" value="F:methyltransferase activity"/>
    <property type="evidence" value="ECO:0007669"/>
    <property type="project" value="UniProtKB-KW"/>
</dbReference>
<feature type="domain" description="Methyltransferase small" evidence="1">
    <location>
        <begin position="34"/>
        <end position="174"/>
    </location>
</feature>
<dbReference type="InterPro" id="IPR029063">
    <property type="entry name" value="SAM-dependent_MTases_sf"/>
</dbReference>
<dbReference type="STRING" id="371602.SAMN04487984_0890"/>
<dbReference type="AlphaFoldDB" id="A0A1W1YTP4"/>
<organism evidence="2 3">
    <name type="scientific">Aerococcus suis</name>
    <dbReference type="NCBI Taxonomy" id="371602"/>
    <lineage>
        <taxon>Bacteria</taxon>
        <taxon>Bacillati</taxon>
        <taxon>Bacillota</taxon>
        <taxon>Bacilli</taxon>
        <taxon>Lactobacillales</taxon>
        <taxon>Aerococcaceae</taxon>
        <taxon>Aerococcus</taxon>
    </lineage>
</organism>
<dbReference type="Proteomes" id="UP000243884">
    <property type="component" value="Unassembled WGS sequence"/>
</dbReference>
<reference evidence="3" key="1">
    <citation type="submission" date="2017-04" db="EMBL/GenBank/DDBJ databases">
        <authorList>
            <person name="Varghese N."/>
            <person name="Submissions S."/>
        </authorList>
    </citation>
    <scope>NUCLEOTIDE SEQUENCE [LARGE SCALE GENOMIC DNA]</scope>
    <source>
        <strain evidence="3">DSM 21500</strain>
    </source>
</reference>
<evidence type="ECO:0000313" key="2">
    <source>
        <dbReference type="EMBL" id="SMC39088.1"/>
    </source>
</evidence>
<dbReference type="GO" id="GO:0032259">
    <property type="term" value="P:methylation"/>
    <property type="evidence" value="ECO:0007669"/>
    <property type="project" value="UniProtKB-KW"/>
</dbReference>
<protein>
    <submittedName>
        <fullName evidence="2">tRNA1(Val) A37 N6-methylase TrmN6</fullName>
    </submittedName>
</protein>
<dbReference type="InterPro" id="IPR050210">
    <property type="entry name" value="tRNA_Adenine-N(6)_MTase"/>
</dbReference>
<sequence length="249" mass="28502">MTQLYSNERFDRLIPQQLDIIQSTGAFTFSIDALLLGNFARIRPKKRQLIVDFCSGNGVLPLLLSDKTEAPIHGIELQEEVADMARRSVQHNHLDDQITIHTANIQTANKLFAKDAVDVITCNPPYFKLYEESRLNPNDKKALARHEIAMTLEDIFIQAKYLLRGKGKLYLVHRPERLSELIVAGKSRQLILKRLQFIYPKPGEPAKTVLLEFMKNGQDKGLIVLPPFYTQTVDDNYSEEARHIIYGQE</sequence>
<dbReference type="Pfam" id="PF05175">
    <property type="entry name" value="MTS"/>
    <property type="match status" value="1"/>
</dbReference>
<dbReference type="OrthoDB" id="9777257at2"/>
<evidence type="ECO:0000259" key="1">
    <source>
        <dbReference type="Pfam" id="PF05175"/>
    </source>
</evidence>
<evidence type="ECO:0000313" key="3">
    <source>
        <dbReference type="Proteomes" id="UP000243884"/>
    </source>
</evidence>
<dbReference type="EMBL" id="FWXK01000004">
    <property type="protein sequence ID" value="SMC39088.1"/>
    <property type="molecule type" value="Genomic_DNA"/>
</dbReference>
<dbReference type="RefSeq" id="WP_084099024.1">
    <property type="nucleotide sequence ID" value="NZ_FWXK01000004.1"/>
</dbReference>
<dbReference type="Gene3D" id="3.40.50.150">
    <property type="entry name" value="Vaccinia Virus protein VP39"/>
    <property type="match status" value="1"/>
</dbReference>
<dbReference type="InterPro" id="IPR007848">
    <property type="entry name" value="Small_mtfrase_dom"/>
</dbReference>
<gene>
    <name evidence="2" type="ORF">SAMN04487984_0890</name>
</gene>
<keyword evidence="2" id="KW-0808">Transferase</keyword>
<dbReference type="PANTHER" id="PTHR47739">
    <property type="entry name" value="TRNA1(VAL) (ADENINE(37)-N6)-METHYLTRANSFERASE"/>
    <property type="match status" value="1"/>
</dbReference>
<keyword evidence="3" id="KW-1185">Reference proteome</keyword>
<dbReference type="PANTHER" id="PTHR47739:SF1">
    <property type="entry name" value="TRNA1(VAL) (ADENINE(37)-N6)-METHYLTRANSFERASE"/>
    <property type="match status" value="1"/>
</dbReference>
<keyword evidence="2" id="KW-0489">Methyltransferase</keyword>